<organism evidence="2 3">
    <name type="scientific">Halobacillus litoralis</name>
    <dbReference type="NCBI Taxonomy" id="45668"/>
    <lineage>
        <taxon>Bacteria</taxon>
        <taxon>Bacillati</taxon>
        <taxon>Bacillota</taxon>
        <taxon>Bacilli</taxon>
        <taxon>Bacillales</taxon>
        <taxon>Bacillaceae</taxon>
        <taxon>Halobacillus</taxon>
    </lineage>
</organism>
<feature type="transmembrane region" description="Helical" evidence="1">
    <location>
        <begin position="59"/>
        <end position="83"/>
    </location>
</feature>
<protein>
    <submittedName>
        <fullName evidence="2">Uncharacterized protein</fullName>
    </submittedName>
</protein>
<name>A0A845DXE2_9BACI</name>
<reference evidence="2 3" key="1">
    <citation type="submission" date="2019-11" db="EMBL/GenBank/DDBJ databases">
        <title>Genome sequences of 17 halophilic strains isolated from different environments.</title>
        <authorList>
            <person name="Furrow R.E."/>
        </authorList>
    </citation>
    <scope>NUCLEOTIDE SEQUENCE [LARGE SCALE GENOMIC DNA]</scope>
    <source>
        <strain evidence="2 3">22511_23_Filter</strain>
    </source>
</reference>
<feature type="transmembrane region" description="Helical" evidence="1">
    <location>
        <begin position="32"/>
        <end position="52"/>
    </location>
</feature>
<evidence type="ECO:0000313" key="3">
    <source>
        <dbReference type="Proteomes" id="UP000460949"/>
    </source>
</evidence>
<proteinExistence type="predicted"/>
<keyword evidence="1" id="KW-0812">Transmembrane</keyword>
<dbReference type="AlphaFoldDB" id="A0A845DXE2"/>
<gene>
    <name evidence="2" type="ORF">GLW04_02430</name>
</gene>
<evidence type="ECO:0000256" key="1">
    <source>
        <dbReference type="SAM" id="Phobius"/>
    </source>
</evidence>
<evidence type="ECO:0000313" key="2">
    <source>
        <dbReference type="EMBL" id="MYL18727.1"/>
    </source>
</evidence>
<dbReference type="RefSeq" id="WP_160835176.1">
    <property type="nucleotide sequence ID" value="NZ_WMET01000001.1"/>
</dbReference>
<dbReference type="EMBL" id="WMET01000001">
    <property type="protein sequence ID" value="MYL18727.1"/>
    <property type="molecule type" value="Genomic_DNA"/>
</dbReference>
<keyword evidence="1" id="KW-0472">Membrane</keyword>
<sequence length="84" mass="9279">MMRAYGSLFCIVTAFILMIINPEAPPGSFIEEYRLIFIVTMLLPVIGLLTGLKAQHWKTFVVLANILGILTISVVHVMAVLSFA</sequence>
<accession>A0A845DXE2</accession>
<dbReference type="Proteomes" id="UP000460949">
    <property type="component" value="Unassembled WGS sequence"/>
</dbReference>
<comment type="caution">
    <text evidence="2">The sequence shown here is derived from an EMBL/GenBank/DDBJ whole genome shotgun (WGS) entry which is preliminary data.</text>
</comment>
<keyword evidence="1" id="KW-1133">Transmembrane helix</keyword>